<dbReference type="EMBL" id="GGEC01067165">
    <property type="protein sequence ID" value="MBX47649.1"/>
    <property type="molecule type" value="Transcribed_RNA"/>
</dbReference>
<name>A0A2P2NZ18_RHIMU</name>
<protein>
    <submittedName>
        <fullName evidence="1">Uncharacterized protein</fullName>
    </submittedName>
</protein>
<organism evidence="1">
    <name type="scientific">Rhizophora mucronata</name>
    <name type="common">Asiatic mangrove</name>
    <dbReference type="NCBI Taxonomy" id="61149"/>
    <lineage>
        <taxon>Eukaryota</taxon>
        <taxon>Viridiplantae</taxon>
        <taxon>Streptophyta</taxon>
        <taxon>Embryophyta</taxon>
        <taxon>Tracheophyta</taxon>
        <taxon>Spermatophyta</taxon>
        <taxon>Magnoliopsida</taxon>
        <taxon>eudicotyledons</taxon>
        <taxon>Gunneridae</taxon>
        <taxon>Pentapetalae</taxon>
        <taxon>rosids</taxon>
        <taxon>fabids</taxon>
        <taxon>Malpighiales</taxon>
        <taxon>Rhizophoraceae</taxon>
        <taxon>Rhizophora</taxon>
    </lineage>
</organism>
<dbReference type="AlphaFoldDB" id="A0A2P2NZ18"/>
<accession>A0A2P2NZ18</accession>
<reference evidence="1" key="1">
    <citation type="submission" date="2018-02" db="EMBL/GenBank/DDBJ databases">
        <title>Rhizophora mucronata_Transcriptome.</title>
        <authorList>
            <person name="Meera S.P."/>
            <person name="Sreeshan A."/>
            <person name="Augustine A."/>
        </authorList>
    </citation>
    <scope>NUCLEOTIDE SEQUENCE</scope>
    <source>
        <tissue evidence="1">Leaf</tissue>
    </source>
</reference>
<proteinExistence type="predicted"/>
<evidence type="ECO:0000313" key="1">
    <source>
        <dbReference type="EMBL" id="MBX47649.1"/>
    </source>
</evidence>
<sequence>MWLDVIIKQQIATDGNKEETTTSSHPYDSCRANIKQHIINVPQDCLFSESDQWPQILPGDCQMGVSTSVACLRNQQAIKRA</sequence>